<dbReference type="Pfam" id="PF05133">
    <property type="entry name" value="SPP1_portal"/>
    <property type="match status" value="1"/>
</dbReference>
<dbReference type="OrthoDB" id="1780383at2"/>
<evidence type="ECO:0000313" key="2">
    <source>
        <dbReference type="Proteomes" id="UP000272503"/>
    </source>
</evidence>
<keyword evidence="2" id="KW-1185">Reference proteome</keyword>
<comment type="caution">
    <text evidence="1">The sequence shown here is derived from an EMBL/GenBank/DDBJ whole genome shotgun (WGS) entry which is preliminary data.</text>
</comment>
<gene>
    <name evidence="1" type="ORF">D9V32_05495</name>
</gene>
<dbReference type="Proteomes" id="UP000272503">
    <property type="component" value="Unassembled WGS sequence"/>
</dbReference>
<dbReference type="InterPro" id="IPR021145">
    <property type="entry name" value="Portal_protein_SPP1_Gp6-like"/>
</dbReference>
<organism evidence="1 2">
    <name type="scientific">Mycetocola tolaasinivorans</name>
    <dbReference type="NCBI Taxonomy" id="76635"/>
    <lineage>
        <taxon>Bacteria</taxon>
        <taxon>Bacillati</taxon>
        <taxon>Actinomycetota</taxon>
        <taxon>Actinomycetes</taxon>
        <taxon>Micrococcales</taxon>
        <taxon>Microbacteriaceae</taxon>
        <taxon>Mycetocola</taxon>
    </lineage>
</organism>
<sequence length="501" mass="56290">MDANEALRLVNRCYARLNGRRGEMRVREEYYEGKQPLNFATAEWKKANSARYANFADNWCQPVADAEAERIAHTGIKIAGTNGKAAAQKLWEAWLRNEMQSQSSQGFLTSLVTSRSFVTVWGDENDEPLISWEHPDSVEIEYDWERPGRRTAALKTWVDESKEYATLYESECVWKFERALPKTTNDRESQATQAKVGVAHEGGWVPRIPRGDDVWPIWNPMGTVPVVEVPNRPMLGGDPRSEISGVIAMQDTINLLWAYLLLAADYASMDARVVLGQGPPMMPILDKNGVKIGEKPVDIGEMREKRMLYLTNPDAKIDSWNAAALDTFTETIEIAVGHIAAQTRTPPTYLVTRTGMSNVNGEGLKASEIGLVKKVIEFTTFATPAMREVHRLVALAMGDTALAEQVRLATMTWMNPEIRSEAQLADSLTKKKAIGYPLRYLMELDGLDPLEIDRVMEMHDDEQRDVQLEEARKGLRDIVDPYRDEQLLLNAADDSGGNSEE</sequence>
<dbReference type="AlphaFoldDB" id="A0A3L7A8E5"/>
<proteinExistence type="predicted"/>
<protein>
    <submittedName>
        <fullName evidence="1">Phage portal protein</fullName>
    </submittedName>
</protein>
<name>A0A3L7A8E5_9MICO</name>
<evidence type="ECO:0000313" key="1">
    <source>
        <dbReference type="EMBL" id="RLP76324.1"/>
    </source>
</evidence>
<dbReference type="RefSeq" id="WP_121647906.1">
    <property type="nucleotide sequence ID" value="NZ_RCUX01000004.1"/>
</dbReference>
<accession>A0A3L7A8E5</accession>
<reference evidence="1 2" key="1">
    <citation type="submission" date="2018-10" db="EMBL/GenBank/DDBJ databases">
        <authorList>
            <person name="Li J."/>
        </authorList>
    </citation>
    <scope>NUCLEOTIDE SEQUENCE [LARGE SCALE GENOMIC DNA]</scope>
    <source>
        <strain evidence="1 2">IF 016277</strain>
    </source>
</reference>
<dbReference type="EMBL" id="RCUX01000004">
    <property type="protein sequence ID" value="RLP76324.1"/>
    <property type="molecule type" value="Genomic_DNA"/>
</dbReference>